<dbReference type="STRING" id="870435.A0A0C3NBE3"/>
<keyword evidence="5" id="KW-1185">Reference proteome</keyword>
<feature type="region of interest" description="Disordered" evidence="1">
    <location>
        <begin position="1"/>
        <end position="41"/>
    </location>
</feature>
<keyword evidence="2" id="KW-1133">Transmembrane helix</keyword>
<dbReference type="AlphaFoldDB" id="A0A0C3NBE3"/>
<reference evidence="3" key="3">
    <citation type="submission" date="2015-02" db="EMBL/GenBank/DDBJ databases">
        <title>Evolutionary Origins and Diversification of the Mycorrhizal Mutualists.</title>
        <authorList>
            <consortium name="DOE Joint Genome Institute"/>
            <consortium name="Mycorrhizal Genomics Consortium"/>
            <person name="Kohler A."/>
            <person name="Kuo A."/>
            <person name="Nagy L.G."/>
            <person name="Floudas D."/>
            <person name="Copeland A."/>
            <person name="Barry K.W."/>
            <person name="Cichocki N."/>
            <person name="Veneault-Fourrey C."/>
            <person name="LaButti K."/>
            <person name="Lindquist E.A."/>
            <person name="Lipzen A."/>
            <person name="Lundell T."/>
            <person name="Morin E."/>
            <person name="Murat C."/>
            <person name="Riley R."/>
            <person name="Ohm R."/>
            <person name="Sun H."/>
            <person name="Tunlid A."/>
            <person name="Henrissat B."/>
            <person name="Grigoriev I.V."/>
            <person name="Hibbett D.S."/>
            <person name="Martin F."/>
        </authorList>
    </citation>
    <scope>NUCLEOTIDE SEQUENCE</scope>
    <source>
        <strain evidence="3">Marx 270</strain>
    </source>
</reference>
<dbReference type="Proteomes" id="UP000054217">
    <property type="component" value="Unassembled WGS sequence"/>
</dbReference>
<feature type="compositionally biased region" description="Pro residues" evidence="1">
    <location>
        <begin position="7"/>
        <end position="17"/>
    </location>
</feature>
<evidence type="ECO:0000256" key="2">
    <source>
        <dbReference type="SAM" id="Phobius"/>
    </source>
</evidence>
<organism evidence="3 5">
    <name type="scientific">Pisolithus tinctorius Marx 270</name>
    <dbReference type="NCBI Taxonomy" id="870435"/>
    <lineage>
        <taxon>Eukaryota</taxon>
        <taxon>Fungi</taxon>
        <taxon>Dikarya</taxon>
        <taxon>Basidiomycota</taxon>
        <taxon>Agaricomycotina</taxon>
        <taxon>Agaricomycetes</taxon>
        <taxon>Agaricomycetidae</taxon>
        <taxon>Boletales</taxon>
        <taxon>Sclerodermatineae</taxon>
        <taxon>Pisolithaceae</taxon>
        <taxon>Pisolithus</taxon>
    </lineage>
</organism>
<name>A0A0C3NBE3_PISTI</name>
<dbReference type="HOGENOM" id="CLU_036920_0_0_1"/>
<proteinExistence type="predicted"/>
<dbReference type="EMBL" id="KN832198">
    <property type="protein sequence ID" value="KIN93220.1"/>
    <property type="molecule type" value="Genomic_DNA"/>
</dbReference>
<gene>
    <name evidence="3" type="ORF">M404DRAFT_1009116</name>
    <name evidence="4" type="ORF">M404DRAFT_999225</name>
</gene>
<evidence type="ECO:0000256" key="1">
    <source>
        <dbReference type="SAM" id="MobiDB-lite"/>
    </source>
</evidence>
<sequence length="420" mass="44685">MSRSPVAPWPAQTPPPSSYLRLERDANPPGPAPPPRPRQDGTTISDSAAVETAKVNCQLYANNNNVTCFPTAGEQVYQHQWAAVVWNSRRPQLTYTNLVNLYLVNADTQEPLFTFTDVQNPIGTAGEYNVLVNDSWFGTTGATWQPGQNLTYPFFWIVTSNEDGLDGSQTTNPTFLAVQTTYADSVVSTMLSSSASLSSVSAQSTLSVHSSLSTASIASESQAGIASPSSSVQPQQDNSVFPHWAIAVIVVLGFLAIVAGGILVWLILRRIRRRTVQSNRGSMGSASPMMADAHHQQSPNLPLLVAAGAAGGALGRSSSEHQRPPSVVSPDGASEVSRAHSAGDSGPFSGADAAIMADAFRKALRKPDFAATPVEENDDGKDDVINRELAEEGRDIRSVGSSRGVRVETLSETGDRAQDH</sequence>
<feature type="region of interest" description="Disordered" evidence="1">
    <location>
        <begin position="369"/>
        <end position="420"/>
    </location>
</feature>
<accession>A0A0C3NBE3</accession>
<evidence type="ECO:0000313" key="4">
    <source>
        <dbReference type="EMBL" id="KIO05998.1"/>
    </source>
</evidence>
<feature type="transmembrane region" description="Helical" evidence="2">
    <location>
        <begin position="244"/>
        <end position="268"/>
    </location>
</feature>
<protein>
    <submittedName>
        <fullName evidence="3">Uncharacterized protein</fullName>
    </submittedName>
</protein>
<feature type="compositionally biased region" description="Basic and acidic residues" evidence="1">
    <location>
        <begin position="382"/>
        <end position="397"/>
    </location>
</feature>
<dbReference type="EMBL" id="KN831964">
    <property type="protein sequence ID" value="KIO05998.1"/>
    <property type="molecule type" value="Genomic_DNA"/>
</dbReference>
<reference evidence="5" key="2">
    <citation type="submission" date="2015-01" db="EMBL/GenBank/DDBJ databases">
        <title>Evolutionary Origins and Diversification of the Mycorrhizal Mutualists.</title>
        <authorList>
            <consortium name="DOE Joint Genome Institute"/>
            <consortium name="Mycorrhizal Genomics Consortium"/>
            <person name="Kohler A."/>
            <person name="Kuo A."/>
            <person name="Nagy L.G."/>
            <person name="Floudas D."/>
            <person name="Copeland A."/>
            <person name="Barry K.W."/>
            <person name="Cichocki N."/>
            <person name="Veneault-Fourrey C."/>
            <person name="LaButti K."/>
            <person name="Lindquist E.A."/>
            <person name="Lipzen A."/>
            <person name="Lundell T."/>
            <person name="Morin E."/>
            <person name="Murat C."/>
            <person name="Riley R."/>
            <person name="Ohm R."/>
            <person name="Sun H."/>
            <person name="Tunlid A."/>
            <person name="Henrissat B."/>
            <person name="Grigoriev I.V."/>
            <person name="Hibbett D.S."/>
            <person name="Martin F."/>
        </authorList>
    </citation>
    <scope>NUCLEOTIDE SEQUENCE [LARGE SCALE GENOMIC DNA]</scope>
    <source>
        <strain evidence="4 5">Marx 270</strain>
    </source>
</reference>
<keyword evidence="2" id="KW-0472">Membrane</keyword>
<evidence type="ECO:0000313" key="3">
    <source>
        <dbReference type="EMBL" id="KIN93220.1"/>
    </source>
</evidence>
<dbReference type="OrthoDB" id="2278929at2759"/>
<keyword evidence="2" id="KW-0812">Transmembrane</keyword>
<evidence type="ECO:0000313" key="5">
    <source>
        <dbReference type="Proteomes" id="UP000054217"/>
    </source>
</evidence>
<feature type="region of interest" description="Disordered" evidence="1">
    <location>
        <begin position="313"/>
        <end position="350"/>
    </location>
</feature>
<reference evidence="3 5" key="1">
    <citation type="submission" date="2014-04" db="EMBL/GenBank/DDBJ databases">
        <authorList>
            <consortium name="DOE Joint Genome Institute"/>
            <person name="Kuo A."/>
            <person name="Kohler A."/>
            <person name="Costa M.D."/>
            <person name="Nagy L.G."/>
            <person name="Floudas D."/>
            <person name="Copeland A."/>
            <person name="Barry K.W."/>
            <person name="Cichocki N."/>
            <person name="Veneault-Fourrey C."/>
            <person name="LaButti K."/>
            <person name="Lindquist E.A."/>
            <person name="Lipzen A."/>
            <person name="Lundell T."/>
            <person name="Morin E."/>
            <person name="Murat C."/>
            <person name="Sun H."/>
            <person name="Tunlid A."/>
            <person name="Henrissat B."/>
            <person name="Grigoriev I.V."/>
            <person name="Hibbett D.S."/>
            <person name="Martin F."/>
            <person name="Nordberg H.P."/>
            <person name="Cantor M.N."/>
            <person name="Hua S.X."/>
        </authorList>
    </citation>
    <scope>NUCLEOTIDE SEQUENCE [LARGE SCALE GENOMIC DNA]</scope>
    <source>
        <strain evidence="3 5">Marx 270</strain>
    </source>
</reference>